<dbReference type="Pfam" id="PF12937">
    <property type="entry name" value="F-box-like"/>
    <property type="match status" value="1"/>
</dbReference>
<dbReference type="GeneID" id="20673992"/>
<dbReference type="AlphaFoldDB" id="W4KHH7"/>
<reference evidence="2 3" key="1">
    <citation type="journal article" date="2012" name="New Phytol.">
        <title>Insight into trade-off between wood decay and parasitism from the genome of a fungal forest pathogen.</title>
        <authorList>
            <person name="Olson A."/>
            <person name="Aerts A."/>
            <person name="Asiegbu F."/>
            <person name="Belbahri L."/>
            <person name="Bouzid O."/>
            <person name="Broberg A."/>
            <person name="Canback B."/>
            <person name="Coutinho P.M."/>
            <person name="Cullen D."/>
            <person name="Dalman K."/>
            <person name="Deflorio G."/>
            <person name="van Diepen L.T."/>
            <person name="Dunand C."/>
            <person name="Duplessis S."/>
            <person name="Durling M."/>
            <person name="Gonthier P."/>
            <person name="Grimwood J."/>
            <person name="Fossdal C.G."/>
            <person name="Hansson D."/>
            <person name="Henrissat B."/>
            <person name="Hietala A."/>
            <person name="Himmelstrand K."/>
            <person name="Hoffmeister D."/>
            <person name="Hogberg N."/>
            <person name="James T.Y."/>
            <person name="Karlsson M."/>
            <person name="Kohler A."/>
            <person name="Kues U."/>
            <person name="Lee Y.H."/>
            <person name="Lin Y.C."/>
            <person name="Lind M."/>
            <person name="Lindquist E."/>
            <person name="Lombard V."/>
            <person name="Lucas S."/>
            <person name="Lunden K."/>
            <person name="Morin E."/>
            <person name="Murat C."/>
            <person name="Park J."/>
            <person name="Raffaello T."/>
            <person name="Rouze P."/>
            <person name="Salamov A."/>
            <person name="Schmutz J."/>
            <person name="Solheim H."/>
            <person name="Stahlberg J."/>
            <person name="Velez H."/>
            <person name="de Vries R.P."/>
            <person name="Wiebenga A."/>
            <person name="Woodward S."/>
            <person name="Yakovlev I."/>
            <person name="Garbelotto M."/>
            <person name="Martin F."/>
            <person name="Grigoriev I.V."/>
            <person name="Stenlid J."/>
        </authorList>
    </citation>
    <scope>NUCLEOTIDE SEQUENCE [LARGE SCALE GENOMIC DNA]</scope>
    <source>
        <strain evidence="2 3">TC 32-1</strain>
    </source>
</reference>
<keyword evidence="3" id="KW-1185">Reference proteome</keyword>
<dbReference type="OrthoDB" id="3266451at2759"/>
<proteinExistence type="predicted"/>
<dbReference type="KEGG" id="hir:HETIRDRAFT_424632"/>
<dbReference type="Proteomes" id="UP000030671">
    <property type="component" value="Unassembled WGS sequence"/>
</dbReference>
<dbReference type="EMBL" id="KI925455">
    <property type="protein sequence ID" value="ETW85282.1"/>
    <property type="molecule type" value="Genomic_DNA"/>
</dbReference>
<evidence type="ECO:0000313" key="2">
    <source>
        <dbReference type="EMBL" id="ETW85282.1"/>
    </source>
</evidence>
<gene>
    <name evidence="2" type="ORF">HETIRDRAFT_424632</name>
</gene>
<dbReference type="RefSeq" id="XP_009542151.1">
    <property type="nucleotide sequence ID" value="XM_009543856.1"/>
</dbReference>
<accession>W4KHH7</accession>
<dbReference type="Gene3D" id="1.20.1280.50">
    <property type="match status" value="1"/>
</dbReference>
<name>W4KHH7_HETIT</name>
<sequence length="388" mass="43903">MRGAITQSPRRLPPEILDNIYSFRVVVDLPRKQNLGWIKVSHVCSYWRDVALENTNLWTKINLDLGREWVSEMSMSAKQASLVFKSSCMESSVQLITPHLPRARVIILSGIVDPFHNLQPIDAPAQIVEHVELSVRAEDNCITELPENLFANHAPLLRTAYFSGLAIPWSSTVFHNLTSLKVYGNSAENSSMPPYDTFFDALSEMCYLETLLIYDALPPLSASTSDPLWDLAMFRSVVGRAQSLKRISLSKSILRPFCIAMKKDMDTTAPEQTPAESYSEHIPFPSLKVIHLHPLRVSNVSKLDRTVGFLTRVLRKRTTLRAPIRQIDIIQPDLPEKWMEELRAVVPNVTWRGGRAADRFKFKSELFDAISQRGTKCQSVGAENRDVT</sequence>
<dbReference type="InParanoid" id="W4KHH7"/>
<evidence type="ECO:0000313" key="3">
    <source>
        <dbReference type="Proteomes" id="UP000030671"/>
    </source>
</evidence>
<protein>
    <recommendedName>
        <fullName evidence="1">F-box domain-containing protein</fullName>
    </recommendedName>
</protein>
<evidence type="ECO:0000259" key="1">
    <source>
        <dbReference type="Pfam" id="PF12937"/>
    </source>
</evidence>
<feature type="domain" description="F-box" evidence="1">
    <location>
        <begin position="11"/>
        <end position="63"/>
    </location>
</feature>
<dbReference type="InterPro" id="IPR001810">
    <property type="entry name" value="F-box_dom"/>
</dbReference>
<dbReference type="HOGENOM" id="CLU_711852_0_0_1"/>
<organism evidence="2 3">
    <name type="scientific">Heterobasidion irregulare (strain TC 32-1)</name>
    <dbReference type="NCBI Taxonomy" id="747525"/>
    <lineage>
        <taxon>Eukaryota</taxon>
        <taxon>Fungi</taxon>
        <taxon>Dikarya</taxon>
        <taxon>Basidiomycota</taxon>
        <taxon>Agaricomycotina</taxon>
        <taxon>Agaricomycetes</taxon>
        <taxon>Russulales</taxon>
        <taxon>Bondarzewiaceae</taxon>
        <taxon>Heterobasidion</taxon>
        <taxon>Heterobasidion annosum species complex</taxon>
    </lineage>
</organism>